<accession>A0A0F9BJX1</accession>
<protein>
    <submittedName>
        <fullName evidence="2">Uncharacterized protein</fullName>
    </submittedName>
</protein>
<feature type="region of interest" description="Disordered" evidence="1">
    <location>
        <begin position="45"/>
        <end position="155"/>
    </location>
</feature>
<organism evidence="2">
    <name type="scientific">marine sediment metagenome</name>
    <dbReference type="NCBI Taxonomy" id="412755"/>
    <lineage>
        <taxon>unclassified sequences</taxon>
        <taxon>metagenomes</taxon>
        <taxon>ecological metagenomes</taxon>
    </lineage>
</organism>
<feature type="compositionally biased region" description="Basic and acidic residues" evidence="1">
    <location>
        <begin position="68"/>
        <end position="96"/>
    </location>
</feature>
<reference evidence="2" key="1">
    <citation type="journal article" date="2015" name="Nature">
        <title>Complex archaea that bridge the gap between prokaryotes and eukaryotes.</title>
        <authorList>
            <person name="Spang A."/>
            <person name="Saw J.H."/>
            <person name="Jorgensen S.L."/>
            <person name="Zaremba-Niedzwiedzka K."/>
            <person name="Martijn J."/>
            <person name="Lind A.E."/>
            <person name="van Eijk R."/>
            <person name="Schleper C."/>
            <person name="Guy L."/>
            <person name="Ettema T.J."/>
        </authorList>
    </citation>
    <scope>NUCLEOTIDE SEQUENCE</scope>
</reference>
<evidence type="ECO:0000313" key="2">
    <source>
        <dbReference type="EMBL" id="KKL14117.1"/>
    </source>
</evidence>
<feature type="compositionally biased region" description="Basic and acidic residues" evidence="1">
    <location>
        <begin position="46"/>
        <end position="59"/>
    </location>
</feature>
<dbReference type="AlphaFoldDB" id="A0A0F9BJX1"/>
<evidence type="ECO:0000256" key="1">
    <source>
        <dbReference type="SAM" id="MobiDB-lite"/>
    </source>
</evidence>
<proteinExistence type="predicted"/>
<dbReference type="EMBL" id="LAZR01040591">
    <property type="protein sequence ID" value="KKL14117.1"/>
    <property type="molecule type" value="Genomic_DNA"/>
</dbReference>
<gene>
    <name evidence="2" type="ORF">LCGC14_2518980</name>
</gene>
<name>A0A0F9BJX1_9ZZZZ</name>
<comment type="caution">
    <text evidence="2">The sequence shown here is derived from an EMBL/GenBank/DDBJ whole genome shotgun (WGS) entry which is preliminary data.</text>
</comment>
<sequence length="266" mass="29540">MYVCNQCCILYAKEIDDDKKPLLRIMQKSYKKKTSENVQQVVCNETDNKGARGSGEKVETAQSGTQMDKGRFTESVRGKESELERGTEKDSGRICDAHYAIRSPKGNKKQVHDGASVGDGETPKQILKSLGSGASQECPQARQSNRKSGASNKKNAFRQSGLSALQQDIQNKVICPKCKNVLLRNGCDHKGQLGGNTWGKNTDGQNEKVFKETCGKCGAKRIDNQLGLEKTPDCDLRRFMRIKKNLTEDQKRRVAQWLSGGVNHDE</sequence>
<feature type="compositionally biased region" description="Polar residues" evidence="1">
    <location>
        <begin position="132"/>
        <end position="155"/>
    </location>
</feature>